<dbReference type="GO" id="GO:0004364">
    <property type="term" value="F:glutathione transferase activity"/>
    <property type="evidence" value="ECO:0007669"/>
    <property type="project" value="TreeGrafter"/>
</dbReference>
<evidence type="ECO:0000259" key="1">
    <source>
        <dbReference type="PROSITE" id="PS50404"/>
    </source>
</evidence>
<feature type="domain" description="GST N-terminal" evidence="1">
    <location>
        <begin position="2"/>
        <end position="109"/>
    </location>
</feature>
<dbReference type="Proteomes" id="UP000749646">
    <property type="component" value="Unassembled WGS sequence"/>
</dbReference>
<dbReference type="InterPro" id="IPR036249">
    <property type="entry name" value="Thioredoxin-like_sf"/>
</dbReference>
<dbReference type="SUPFAM" id="SSF52833">
    <property type="entry name" value="Thioredoxin-like"/>
    <property type="match status" value="1"/>
</dbReference>
<sequence>MTSPIIPTITRNISSQELSKVLEAKENKFELFYFNLNTHGATSSALLAYDDAEWKMIHSDDWFGEDKPLTKFGTLPILYENSADDKHVVEIAEALNIELYLAHKFNLLGDNIFEESQILGYYSNSRALMHRQEDAYFTRSQFRKEEYDKFVDEKLKQCIRTHEKALKENGNNGTLCRQQDIKTAVAIDQLLNKLYVFKGYEDVTELINKEVTHNLWKVRETVLEKKSYRKWLDSEEFKATAAETQSYFDIEYNQL</sequence>
<protein>
    <recommendedName>
        <fullName evidence="1">GST N-terminal domain-containing protein</fullName>
    </recommendedName>
</protein>
<reference evidence="2" key="1">
    <citation type="journal article" date="2020" name="Fungal Divers.">
        <title>Resolving the Mortierellaceae phylogeny through synthesis of multi-gene phylogenetics and phylogenomics.</title>
        <authorList>
            <person name="Vandepol N."/>
            <person name="Liber J."/>
            <person name="Desiro A."/>
            <person name="Na H."/>
            <person name="Kennedy M."/>
            <person name="Barry K."/>
            <person name="Grigoriev I.V."/>
            <person name="Miller A.N."/>
            <person name="O'Donnell K."/>
            <person name="Stajich J.E."/>
            <person name="Bonito G."/>
        </authorList>
    </citation>
    <scope>NUCLEOTIDE SEQUENCE</scope>
    <source>
        <strain evidence="2">MES-2147</strain>
    </source>
</reference>
<evidence type="ECO:0000313" key="2">
    <source>
        <dbReference type="EMBL" id="KAF9947255.1"/>
    </source>
</evidence>
<dbReference type="PROSITE" id="PS50404">
    <property type="entry name" value="GST_NTER"/>
    <property type="match status" value="1"/>
</dbReference>
<accession>A0A9P6ITW5</accession>
<gene>
    <name evidence="2" type="ORF">BGZ65_008973</name>
</gene>
<keyword evidence="3" id="KW-1185">Reference proteome</keyword>
<dbReference type="OrthoDB" id="414243at2759"/>
<dbReference type="InterPro" id="IPR004045">
    <property type="entry name" value="Glutathione_S-Trfase_N"/>
</dbReference>
<name>A0A9P6ITW5_9FUNG</name>
<dbReference type="Gene3D" id="1.20.1050.10">
    <property type="match status" value="1"/>
</dbReference>
<dbReference type="Gene3D" id="3.40.30.10">
    <property type="entry name" value="Glutaredoxin"/>
    <property type="match status" value="1"/>
</dbReference>
<dbReference type="EMBL" id="JAAAHW010007604">
    <property type="protein sequence ID" value="KAF9947255.1"/>
    <property type="molecule type" value="Genomic_DNA"/>
</dbReference>
<dbReference type="PANTHER" id="PTHR11571:SF150">
    <property type="entry name" value="GLUTATHIONE S-TRANSFERASE"/>
    <property type="match status" value="1"/>
</dbReference>
<organism evidence="2 3">
    <name type="scientific">Modicella reniformis</name>
    <dbReference type="NCBI Taxonomy" id="1440133"/>
    <lineage>
        <taxon>Eukaryota</taxon>
        <taxon>Fungi</taxon>
        <taxon>Fungi incertae sedis</taxon>
        <taxon>Mucoromycota</taxon>
        <taxon>Mortierellomycotina</taxon>
        <taxon>Mortierellomycetes</taxon>
        <taxon>Mortierellales</taxon>
        <taxon>Mortierellaceae</taxon>
        <taxon>Modicella</taxon>
    </lineage>
</organism>
<proteinExistence type="predicted"/>
<comment type="caution">
    <text evidence="2">The sequence shown here is derived from an EMBL/GenBank/DDBJ whole genome shotgun (WGS) entry which is preliminary data.</text>
</comment>
<dbReference type="GO" id="GO:0006749">
    <property type="term" value="P:glutathione metabolic process"/>
    <property type="evidence" value="ECO:0007669"/>
    <property type="project" value="TreeGrafter"/>
</dbReference>
<evidence type="ECO:0000313" key="3">
    <source>
        <dbReference type="Proteomes" id="UP000749646"/>
    </source>
</evidence>
<dbReference type="InterPro" id="IPR050213">
    <property type="entry name" value="GST_superfamily"/>
</dbReference>
<dbReference type="AlphaFoldDB" id="A0A9P6ITW5"/>
<dbReference type="PANTHER" id="PTHR11571">
    <property type="entry name" value="GLUTATHIONE S-TRANSFERASE"/>
    <property type="match status" value="1"/>
</dbReference>